<feature type="region of interest" description="Disordered" evidence="2">
    <location>
        <begin position="741"/>
        <end position="842"/>
    </location>
</feature>
<dbReference type="Pfam" id="PF15447">
    <property type="entry name" value="NTS"/>
    <property type="match status" value="1"/>
</dbReference>
<dbReference type="InterPro" id="IPR004258">
    <property type="entry name" value="DBL"/>
</dbReference>
<dbReference type="EMBL" id="GG665037">
    <property type="protein sequence ID" value="KNG75234.1"/>
    <property type="molecule type" value="Genomic_DNA"/>
</dbReference>
<evidence type="ECO:0000259" key="3">
    <source>
        <dbReference type="Pfam" id="PF03011"/>
    </source>
</evidence>
<dbReference type="FunFam" id="1.20.58.830:FF:000002">
    <property type="entry name" value="Erythrocyte membrane protein 1, PfEMP1"/>
    <property type="match status" value="1"/>
</dbReference>
<dbReference type="Gene3D" id="1.20.58.1930">
    <property type="match status" value="2"/>
</dbReference>
<dbReference type="SUPFAM" id="SSF140924">
    <property type="entry name" value="Duffy binding domain-like"/>
    <property type="match status" value="4"/>
</dbReference>
<evidence type="ECO:0000259" key="6">
    <source>
        <dbReference type="Pfam" id="PF15447"/>
    </source>
</evidence>
<evidence type="ECO:0000256" key="1">
    <source>
        <dbReference type="SAM" id="Coils"/>
    </source>
</evidence>
<dbReference type="FunFam" id="1.20.58.830:FF:000005">
    <property type="entry name" value="Erythrocyte membrane protein 1, PfEMP1"/>
    <property type="match status" value="1"/>
</dbReference>
<feature type="compositionally biased region" description="Polar residues" evidence="2">
    <location>
        <begin position="1143"/>
        <end position="1173"/>
    </location>
</feature>
<dbReference type="Proteomes" id="UP000054562">
    <property type="component" value="Unassembled WGS sequence"/>
</dbReference>
<feature type="compositionally biased region" description="Basic and acidic residues" evidence="2">
    <location>
        <begin position="811"/>
        <end position="835"/>
    </location>
</feature>
<dbReference type="InterPro" id="IPR054595">
    <property type="entry name" value="DBL_C"/>
</dbReference>
<dbReference type="Pfam" id="PF15445">
    <property type="entry name" value="ATS"/>
    <property type="match status" value="1"/>
</dbReference>
<feature type="domain" description="Duffy-binding-like" evidence="8">
    <location>
        <begin position="1188"/>
        <end position="1338"/>
    </location>
</feature>
<dbReference type="InterPro" id="IPR044932">
    <property type="entry name" value="PfEMP1_ATS_sf"/>
</dbReference>
<dbReference type="Pfam" id="PF18562">
    <property type="entry name" value="CIDR1_gamma"/>
    <property type="match status" value="1"/>
</dbReference>
<feature type="domain" description="Duffy-binding-like" evidence="3">
    <location>
        <begin position="597"/>
        <end position="745"/>
    </location>
</feature>
<dbReference type="Pfam" id="PF03011">
    <property type="entry name" value="PFEMP"/>
    <property type="match status" value="2"/>
</dbReference>
<feature type="region of interest" description="Disordered" evidence="2">
    <location>
        <begin position="1601"/>
        <end position="1620"/>
    </location>
</feature>
<reference evidence="10" key="2">
    <citation type="submission" date="2015-07" db="EMBL/GenBank/DDBJ databases">
        <title>The genome sequence of Plasmodium falciparum IGH-CR14.</title>
        <authorList>
            <consortium name="The Broad Institute Genome Sequencing Platform"/>
            <person name="Volkman S.K."/>
            <person name="Neafsey D.E."/>
            <person name="Dash A.P."/>
            <person name="Chitnis C.E."/>
            <person name="Hartl D.L."/>
            <person name="Young S.K."/>
            <person name="Kodira C.D."/>
            <person name="Zeng Q."/>
            <person name="Koehrsen M."/>
            <person name="Godfrey P."/>
            <person name="Alvarado L."/>
            <person name="Berlin A."/>
            <person name="Borenstein D."/>
            <person name="Chen Z."/>
            <person name="Engels R."/>
            <person name="Freedman E."/>
            <person name="Gellesch M."/>
            <person name="Goldberg J."/>
            <person name="Griggs A."/>
            <person name="Gujja S."/>
            <person name="Heiman D."/>
            <person name="Hepburn T."/>
            <person name="Howarth C."/>
            <person name="Jen D."/>
            <person name="Larson L."/>
            <person name="Lewis B."/>
            <person name="Mehta T."/>
            <person name="Park D."/>
            <person name="Pearson M."/>
            <person name="Roberts A."/>
            <person name="Saif S."/>
            <person name="Shea T."/>
            <person name="Shenoy N."/>
            <person name="Sisk P."/>
            <person name="Stolte C."/>
            <person name="Sykes S."/>
            <person name="Walk T."/>
            <person name="White J."/>
            <person name="Yandava C."/>
            <person name="Wirth D.F."/>
            <person name="Nusbaum C."/>
            <person name="Birren B."/>
        </authorList>
    </citation>
    <scope>NUCLEOTIDE SEQUENCE [LARGE SCALE GENOMIC DNA]</scope>
    <source>
        <strain evidence="10">IGH-CR14</strain>
    </source>
</reference>
<accession>A0A0L1I6I7</accession>
<sequence length="2158" mass="246170">MVRGAGGGGGGGAHGSGEDKYKDAKDFLDKIGQQVYNEKVEKDALPYNNDLHGTLSLATFEKDPPGPQTPPNPCHLDYKYHTNVTIGGNKEYPCRNGTKERFSDTKGAECDKSKIRGSNDNEGACAPYRRLHLCVRNLENISNYEKINKDTLLADVCLAALHEGQSITQDYPKYQAQYTFSFSPSQICTMLARSFADIGDIIRGKDLYRGNNGKDKLEDNLKRIFQKIYKDVTSGSNGKLKTRYKDDAKGGHFYQLREDWWNANRQQVWYAITCGAKGSQYFRNTCGSGEKGSATYEKCRCRSYKVPTYFDYVPQYLRWFEEWAEDFCTKRKHKLQNAIKNCREGDNGKKRYCSGNGYNCKETIRAENKLVEGEDCYKCSVSCKPFVEWLDNQQKEFEKQKEKYDDEIKKANGTTTTTKETSNGSINNLYVSDFYKELETNYKDVNAFLKKLSKEQICEGHPEVEVNGEKARSVDFNNHETNKTFCRTEYCKPCPLCGVQETKGNWEPKKEHCANLNKKKNYNEENTTDIPKLTPDKSQKNILQKYRNFCQNAENNKQINKDVWQCHYEKTDKSNICVLQNAKQDMEEQKVTSYYSFFYNSIIEMLNDSIEWKDKLKYCINNKTGKCKNEKCKEYCECYKNWITQKKKELDGIKIHFRKQKDMLENEFYQADPDMTLNITLNNNFLKDIKEAYPVKQQLEKIEELLGMKIKEDFDLSKKETIIDEFLEEELKEAQTCLKTHKEKCNKPQQPPGAGESPLRSATSPSPPAATGSDGRATAATEDDADEGDEDDPNKIRSIKFEDEEGIVPHFKAEEAAKEAVKETVAEDATEKEVSQPEATTTQNEVNPCKIVDDLFKDTSNFSDACGLKYGKTAPTSWKCVTPSGDSTPTGGKDGAICVPPRRRRLYIQKLVEWATNTVTPQASGDKATLNAASSTSTTESSQLLRQAFIESAAIETFFLWHRYKKEWKAQKKAEQGLNGLLLGTGGSVLGEEEEQPPQNELNGGKIPNDFLRQMFYTLADYKDILYSGSKDDNTKSSTYNDIINGDKEMADREKNIKEKIKTFFSNSDNKENSGVSPQTGNTTPKDWWSQNGEHIWNAMVCALTYKDNTDSGAKGVEKKPQKIENPENLWDSGKKQPKETKYQYSSVTIGASDTQPKETSASSTSDNTPTTLTDFISRPPYFRYLEEWGENFCKERKKRLEQLHKDCRGVNASNNPKYCSGDGHDCRRQYLKHNDMSADLLCSGCYKQCRKYRKWIDIKFVEFQKQKNKYGEEHGKLTNNNCSGSGDGDQTFCNEIKQKTTAAQFLEALKHCKDGQTGGEKNKTDFENPLETFRHSKYCETCPLNGVTCNGSRRAKNGECTPDNGNGKTWDTVFKQISGNGENTTANITVEMIDRRGPFIEKYLENSKPSEDLFKTSNLFKSVREQKWECRYKDEKMDVCKLKNFNDKIDLNQYTTFKVFLLYWLEDFLYGYYLLKKRKIIEKCTKNGGNTCDDVSKINCVCVKTWVEKKKKEWDQIKNYYDANFKTDSEHIYSRIRSFFEQQLFDSGIKKDKAKVTQLSDLEKSLGCNCIENSKKGEDADKKDIVECIHEKLEKKIGECTSQASEETQNQTCQEYTPPDDEDLLLEEEENTVGKQQPSFCPKVDTPKPEEGDCDPATTEAAEKPAQDSAEPKASDEQTPVLKPQEEAPAPRTPSPPATPAAPLAPSDEPFDSTILQTTIPLGVALALGSIAFLFLKKKTKSSVGNLFQILQIPKSDYDIPTKLSPNRYIPYTSGKYRGKRYIYLEGDSGTDSGYTDHYSDITSSSESEYEELDINDIYVPGSPKYKTLIEVVLEPSKSDGHIPHSAGSPLGDGDSNPLGDDMVGTTIFTDEEWSELKHDFISQYIQSRLPMDVPQYDVSTELPMNITEVNVLHDGMEEKPFITSIHDRDLYTGEEINYNINMSTNSMDDPKYVSNNVYSGIDLINDTLSGNKHIDIYDEVLKRKENELFGTNYKKNTSNNSVAKNTNNDPIMNQLDLLHKWLDRHRDMCEKWENHHERLAKLKEEWENETHSGNTHPSESNKTLNTDVSIQIHMDNPKPINEFTNMDTILDDLDKPFNEPYYYDMYDDDIYYDVNDHDTSTVDSNNMDVPSKVQIEMDVNTKLVKEKYPISDVWDI</sequence>
<feature type="compositionally biased region" description="Acidic residues" evidence="2">
    <location>
        <begin position="781"/>
        <end position="792"/>
    </location>
</feature>
<dbReference type="FunFam" id="1.20.1310.20:FF:000001">
    <property type="entry name" value="Erythrocyte membrane protein 1, PfEMP1"/>
    <property type="match status" value="1"/>
</dbReference>
<name>A0A0L1I6I7_PLAFA</name>
<feature type="compositionally biased region" description="Basic and acidic residues" evidence="2">
    <location>
        <begin position="1116"/>
        <end position="1126"/>
    </location>
</feature>
<gene>
    <name evidence="9" type="ORF">PFMG_01445</name>
</gene>
<dbReference type="Gene3D" id="1.10.1900.40">
    <property type="entry name" value="Acidic terminal segments, variant surface antigen of PfEMP1"/>
    <property type="match status" value="2"/>
</dbReference>
<dbReference type="FunFam" id="1.20.58.1930:FF:000001">
    <property type="entry name" value="Erythrocyte membrane protein 1, PfEMP1"/>
    <property type="match status" value="1"/>
</dbReference>
<evidence type="ECO:0000259" key="7">
    <source>
        <dbReference type="Pfam" id="PF18562"/>
    </source>
</evidence>
<dbReference type="FunFam" id="1.10.1900.40:FF:000004">
    <property type="entry name" value="Erythrocyte membrane protein 1, PfEMP1"/>
    <property type="match status" value="1"/>
</dbReference>
<dbReference type="InterPro" id="IPR029210">
    <property type="entry name" value="PfEMP1_NTS"/>
</dbReference>
<dbReference type="InterPro" id="IPR042202">
    <property type="entry name" value="Duffy-ag-bd_sf"/>
</dbReference>
<feature type="domain" description="Duffy-antigen binding" evidence="4">
    <location>
        <begin position="123"/>
        <end position="318"/>
    </location>
</feature>
<feature type="region of interest" description="Disordered" evidence="2">
    <location>
        <begin position="1065"/>
        <end position="1087"/>
    </location>
</feature>
<reference evidence="10" key="1">
    <citation type="submission" date="2015-07" db="EMBL/GenBank/DDBJ databases">
        <title>Annotation of Plasmodium falciparum IGH-CR14.</title>
        <authorList>
            <consortium name="The Broad Institute Genome Sequencing Platform"/>
            <person name="Volkman S.K."/>
            <person name="Neafsey D.E."/>
            <person name="Dash A.P."/>
            <person name="Chitnis C.E."/>
            <person name="Hartl D.L."/>
            <person name="Young S.K."/>
            <person name="Zeng Q."/>
            <person name="Koehrsen M."/>
            <person name="Alvarado L."/>
            <person name="Berlin A."/>
            <person name="Borenstein D."/>
            <person name="Chapman S.B."/>
            <person name="Chen Z."/>
            <person name="Engels R."/>
            <person name="Freedman E."/>
            <person name="Gellesch M."/>
            <person name="Goldberg J."/>
            <person name="Griggs A."/>
            <person name="Gujja S."/>
            <person name="Heilman E.R."/>
            <person name="Heiman D.I."/>
            <person name="Howarth C."/>
            <person name="Jen D."/>
            <person name="Larson L."/>
            <person name="Mehta T."/>
            <person name="Neiman D."/>
            <person name="Park D."/>
            <person name="Pearson M."/>
            <person name="Roberts A."/>
            <person name="Saif S."/>
            <person name="Shea T."/>
            <person name="Shenoy N."/>
            <person name="Sisk P."/>
            <person name="Stolte C."/>
            <person name="Sykes S."/>
            <person name="Walk T."/>
            <person name="White J."/>
            <person name="Yandava C."/>
            <person name="Haas B."/>
            <person name="Henn M.R."/>
            <person name="Nusbaum C."/>
            <person name="Birren B."/>
        </authorList>
    </citation>
    <scope>NUCLEOTIDE SEQUENCE [LARGE SCALE GENOMIC DNA]</scope>
    <source>
        <strain evidence="10">IGH-CR14</strain>
    </source>
</reference>
<dbReference type="Pfam" id="PF05424">
    <property type="entry name" value="Duffy_binding"/>
    <property type="match status" value="2"/>
</dbReference>
<feature type="compositionally biased region" description="Pro residues" evidence="2">
    <location>
        <begin position="1692"/>
        <end position="1701"/>
    </location>
</feature>
<evidence type="ECO:0000259" key="8">
    <source>
        <dbReference type="Pfam" id="PF22672"/>
    </source>
</evidence>
<organism evidence="9 10">
    <name type="scientific">Plasmodium falciparum IGH-CR14</name>
    <dbReference type="NCBI Taxonomy" id="580059"/>
    <lineage>
        <taxon>Eukaryota</taxon>
        <taxon>Sar</taxon>
        <taxon>Alveolata</taxon>
        <taxon>Apicomplexa</taxon>
        <taxon>Aconoidasida</taxon>
        <taxon>Haemosporida</taxon>
        <taxon>Plasmodiidae</taxon>
        <taxon>Plasmodium</taxon>
        <taxon>Plasmodium (Laverania)</taxon>
    </lineage>
</organism>
<dbReference type="InterPro" id="IPR029211">
    <property type="entry name" value="PfEMP1_ATS"/>
</dbReference>
<feature type="compositionally biased region" description="Polar residues" evidence="2">
    <location>
        <begin position="1601"/>
        <end position="1616"/>
    </location>
</feature>
<evidence type="ECO:0000313" key="10">
    <source>
        <dbReference type="Proteomes" id="UP000054562"/>
    </source>
</evidence>
<dbReference type="InterPro" id="IPR008602">
    <property type="entry name" value="Duffy-antigen-binding"/>
</dbReference>
<proteinExistence type="predicted"/>
<evidence type="ECO:0000256" key="2">
    <source>
        <dbReference type="SAM" id="MobiDB-lite"/>
    </source>
</evidence>
<feature type="coiled-coil region" evidence="1">
    <location>
        <begin position="387"/>
        <end position="455"/>
    </location>
</feature>
<dbReference type="InterPro" id="IPR041480">
    <property type="entry name" value="CIDR1_gamma"/>
</dbReference>
<feature type="domain" description="Plasmodium falciparum erythrocyte membrane protein-1 N-terminal segment" evidence="6">
    <location>
        <begin position="23"/>
        <end position="59"/>
    </location>
</feature>
<dbReference type="GO" id="GO:0016020">
    <property type="term" value="C:membrane"/>
    <property type="evidence" value="ECO:0007669"/>
    <property type="project" value="InterPro"/>
</dbReference>
<keyword evidence="1" id="KW-0175">Coiled coil</keyword>
<dbReference type="Pfam" id="PF22672">
    <property type="entry name" value="DBL_C"/>
    <property type="match status" value="2"/>
</dbReference>
<feature type="region of interest" description="Disordered" evidence="2">
    <location>
        <begin position="1631"/>
        <end position="1713"/>
    </location>
</feature>
<protein>
    <submittedName>
        <fullName evidence="9">Erythrocyte membrane protein 1</fullName>
    </submittedName>
</protein>
<evidence type="ECO:0000259" key="5">
    <source>
        <dbReference type="Pfam" id="PF15445"/>
    </source>
</evidence>
<feature type="domain" description="Plasmodium falciparum erythrocyte membrane protein 1 acidic terminal segment" evidence="5">
    <location>
        <begin position="1720"/>
        <end position="2158"/>
    </location>
</feature>
<evidence type="ECO:0000259" key="4">
    <source>
        <dbReference type="Pfam" id="PF05424"/>
    </source>
</evidence>
<feature type="domain" description="Duffy-binding-like" evidence="8">
    <location>
        <begin position="322"/>
        <end position="489"/>
    </location>
</feature>
<feature type="domain" description="Duffy-antigen binding" evidence="4">
    <location>
        <begin position="897"/>
        <end position="1145"/>
    </location>
</feature>
<feature type="compositionally biased region" description="Basic and acidic residues" evidence="2">
    <location>
        <begin position="1662"/>
        <end position="1677"/>
    </location>
</feature>
<feature type="region of interest" description="Disordered" evidence="2">
    <location>
        <begin position="1111"/>
        <end position="1173"/>
    </location>
</feature>
<feature type="domain" description="Duffy-binding-like" evidence="3">
    <location>
        <begin position="1461"/>
        <end position="1608"/>
    </location>
</feature>
<dbReference type="GO" id="GO:0046789">
    <property type="term" value="F:host cell surface receptor binding"/>
    <property type="evidence" value="ECO:0007669"/>
    <property type="project" value="InterPro"/>
</dbReference>
<dbReference type="Gene3D" id="1.20.1310.20">
    <property type="entry name" value="Duffy-antigen binding domain"/>
    <property type="match status" value="2"/>
</dbReference>
<dbReference type="Gene3D" id="1.20.58.830">
    <property type="match status" value="2"/>
</dbReference>
<feature type="compositionally biased region" description="Basic and acidic residues" evidence="2">
    <location>
        <begin position="1133"/>
        <end position="1142"/>
    </location>
</feature>
<dbReference type="FunFam" id="1.10.1900.40:FF:000001">
    <property type="entry name" value="Erythrocyte membrane protein 1"/>
    <property type="match status" value="1"/>
</dbReference>
<feature type="domain" description="Cysteine-rich interdomain region 1 gamma" evidence="7">
    <location>
        <begin position="1386"/>
        <end position="1445"/>
    </location>
</feature>
<evidence type="ECO:0000313" key="9">
    <source>
        <dbReference type="EMBL" id="KNG75234.1"/>
    </source>
</evidence>